<dbReference type="EMBL" id="BAABBN010000004">
    <property type="protein sequence ID" value="GAA3918255.1"/>
    <property type="molecule type" value="Genomic_DNA"/>
</dbReference>
<accession>A0ABP7ME19</accession>
<feature type="region of interest" description="Disordered" evidence="1">
    <location>
        <begin position="61"/>
        <end position="80"/>
    </location>
</feature>
<proteinExistence type="predicted"/>
<dbReference type="InterPro" id="IPR007495">
    <property type="entry name" value="NqrM"/>
</dbReference>
<dbReference type="Proteomes" id="UP001501565">
    <property type="component" value="Unassembled WGS sequence"/>
</dbReference>
<comment type="caution">
    <text evidence="2">The sequence shown here is derived from an EMBL/GenBank/DDBJ whole genome shotgun (WGS) entry which is preliminary data.</text>
</comment>
<organism evidence="2 3">
    <name type="scientific">Litoribacillus peritrichatus</name>
    <dbReference type="NCBI Taxonomy" id="718191"/>
    <lineage>
        <taxon>Bacteria</taxon>
        <taxon>Pseudomonadati</taxon>
        <taxon>Pseudomonadota</taxon>
        <taxon>Gammaproteobacteria</taxon>
        <taxon>Oceanospirillales</taxon>
        <taxon>Oceanospirillaceae</taxon>
        <taxon>Litoribacillus</taxon>
    </lineage>
</organism>
<keyword evidence="3" id="KW-1185">Reference proteome</keyword>
<dbReference type="PANTHER" id="PTHR40691">
    <property type="entry name" value="(NA+)-NQR MATURATION NQRM"/>
    <property type="match status" value="1"/>
</dbReference>
<sequence>MAMEIMLVAFAVMLILVVGMSVGVIMGREPLKGSCGGMAALGMDTACDICGGNPVKCEEENQRQQNEAKGKDHQFYDAAK</sequence>
<reference evidence="3" key="1">
    <citation type="journal article" date="2019" name="Int. J. Syst. Evol. Microbiol.">
        <title>The Global Catalogue of Microorganisms (GCM) 10K type strain sequencing project: providing services to taxonomists for standard genome sequencing and annotation.</title>
        <authorList>
            <consortium name="The Broad Institute Genomics Platform"/>
            <consortium name="The Broad Institute Genome Sequencing Center for Infectious Disease"/>
            <person name="Wu L."/>
            <person name="Ma J."/>
        </authorList>
    </citation>
    <scope>NUCLEOTIDE SEQUENCE [LARGE SCALE GENOMIC DNA]</scope>
    <source>
        <strain evidence="3">JCM 17551</strain>
    </source>
</reference>
<evidence type="ECO:0000313" key="3">
    <source>
        <dbReference type="Proteomes" id="UP001501565"/>
    </source>
</evidence>
<name>A0ABP7ME19_9GAMM</name>
<gene>
    <name evidence="2" type="primary">nqrM</name>
    <name evidence="2" type="ORF">GCM10022277_11800</name>
</gene>
<protein>
    <submittedName>
        <fullName evidence="2">(Na+)-NQR maturation NqrM</fullName>
    </submittedName>
</protein>
<evidence type="ECO:0000256" key="1">
    <source>
        <dbReference type="SAM" id="MobiDB-lite"/>
    </source>
</evidence>
<evidence type="ECO:0000313" key="2">
    <source>
        <dbReference type="EMBL" id="GAA3918255.1"/>
    </source>
</evidence>
<dbReference type="Pfam" id="PF04400">
    <property type="entry name" value="NqrM"/>
    <property type="match status" value="1"/>
</dbReference>
<dbReference type="PANTHER" id="PTHR40691:SF3">
    <property type="entry name" value="(NA+)-NQR MATURATION NQRM"/>
    <property type="match status" value="1"/>
</dbReference>